<dbReference type="RefSeq" id="WP_104409636.1">
    <property type="nucleotide sequence ID" value="NZ_JACKWX010000008.1"/>
</dbReference>
<dbReference type="SUPFAM" id="SSF46785">
    <property type="entry name" value="Winged helix' DNA-binding domain"/>
    <property type="match status" value="1"/>
</dbReference>
<evidence type="ECO:0000313" key="6">
    <source>
        <dbReference type="Proteomes" id="UP000740830"/>
    </source>
</evidence>
<evidence type="ECO:0000313" key="5">
    <source>
        <dbReference type="EMBL" id="MBU3220381.1"/>
    </source>
</evidence>
<proteinExistence type="predicted"/>
<keyword evidence="3" id="KW-0804">Transcription</keyword>
<keyword evidence="6" id="KW-1185">Reference proteome</keyword>
<protein>
    <submittedName>
        <fullName evidence="5">MarR family winged helix-turn-helix transcriptional regulator</fullName>
    </submittedName>
</protein>
<evidence type="ECO:0000256" key="2">
    <source>
        <dbReference type="ARBA" id="ARBA00023125"/>
    </source>
</evidence>
<sequence>MEDSNWIYMLESMQSIRYFSRVMIQRATKEYQMPAEHLELLSRLAVSNEKMTPMTLSKLMKVNKTIISRIIDKLNNIGYLIKTKDENDKRSYFVSITELGEEQLKNIYKHYLGPIYELRRKLGEKDFSQLMACIEEANVKMNDHVEGI</sequence>
<accession>A0ABS6C4G6</accession>
<dbReference type="Pfam" id="PF13463">
    <property type="entry name" value="HTH_27"/>
    <property type="match status" value="1"/>
</dbReference>
<keyword evidence="1" id="KW-0805">Transcription regulation</keyword>
<organism evidence="5 6">
    <name type="scientific">Clostridium algidicarnis</name>
    <dbReference type="NCBI Taxonomy" id="37659"/>
    <lineage>
        <taxon>Bacteria</taxon>
        <taxon>Bacillati</taxon>
        <taxon>Bacillota</taxon>
        <taxon>Clostridia</taxon>
        <taxon>Eubacteriales</taxon>
        <taxon>Clostridiaceae</taxon>
        <taxon>Clostridium</taxon>
    </lineage>
</organism>
<reference evidence="5 6" key="1">
    <citation type="submission" date="2021-06" db="EMBL/GenBank/DDBJ databases">
        <title>Clostridia strains as spoilage organisms.</title>
        <authorList>
            <person name="Wambui J."/>
            <person name="Stephan R."/>
            <person name="Stevens M.J.A."/>
        </authorList>
    </citation>
    <scope>NUCLEOTIDE SEQUENCE [LARGE SCALE GENOMIC DNA]</scope>
    <source>
        <strain evidence="5 6">CM013</strain>
    </source>
</reference>
<dbReference type="PANTHER" id="PTHR42756:SF1">
    <property type="entry name" value="TRANSCRIPTIONAL REPRESSOR OF EMRAB OPERON"/>
    <property type="match status" value="1"/>
</dbReference>
<dbReference type="PANTHER" id="PTHR42756">
    <property type="entry name" value="TRANSCRIPTIONAL REGULATOR, MARR"/>
    <property type="match status" value="1"/>
</dbReference>
<dbReference type="PROSITE" id="PS50995">
    <property type="entry name" value="HTH_MARR_2"/>
    <property type="match status" value="1"/>
</dbReference>
<dbReference type="PRINTS" id="PR00598">
    <property type="entry name" value="HTHMARR"/>
</dbReference>
<dbReference type="InterPro" id="IPR036388">
    <property type="entry name" value="WH-like_DNA-bd_sf"/>
</dbReference>
<dbReference type="SMART" id="SM00347">
    <property type="entry name" value="HTH_MARR"/>
    <property type="match status" value="1"/>
</dbReference>
<evidence type="ECO:0000259" key="4">
    <source>
        <dbReference type="PROSITE" id="PS50995"/>
    </source>
</evidence>
<evidence type="ECO:0000256" key="1">
    <source>
        <dbReference type="ARBA" id="ARBA00023015"/>
    </source>
</evidence>
<dbReference type="Gene3D" id="1.10.10.10">
    <property type="entry name" value="Winged helix-like DNA-binding domain superfamily/Winged helix DNA-binding domain"/>
    <property type="match status" value="1"/>
</dbReference>
<comment type="caution">
    <text evidence="5">The sequence shown here is derived from an EMBL/GenBank/DDBJ whole genome shotgun (WGS) entry which is preliminary data.</text>
</comment>
<keyword evidence="2" id="KW-0238">DNA-binding</keyword>
<dbReference type="EMBL" id="JAHLDG010000014">
    <property type="protein sequence ID" value="MBU3220381.1"/>
    <property type="molecule type" value="Genomic_DNA"/>
</dbReference>
<dbReference type="InterPro" id="IPR000835">
    <property type="entry name" value="HTH_MarR-typ"/>
</dbReference>
<name>A0ABS6C4G6_9CLOT</name>
<dbReference type="Proteomes" id="UP000740830">
    <property type="component" value="Unassembled WGS sequence"/>
</dbReference>
<evidence type="ECO:0000256" key="3">
    <source>
        <dbReference type="ARBA" id="ARBA00023163"/>
    </source>
</evidence>
<dbReference type="InterPro" id="IPR036390">
    <property type="entry name" value="WH_DNA-bd_sf"/>
</dbReference>
<gene>
    <name evidence="5" type="ORF">KPL27_09815</name>
</gene>
<feature type="domain" description="HTH marR-type" evidence="4">
    <location>
        <begin position="1"/>
        <end position="139"/>
    </location>
</feature>